<reference evidence="1 2" key="1">
    <citation type="submission" date="2016-10" db="EMBL/GenBank/DDBJ databases">
        <authorList>
            <person name="de Groot N.N."/>
        </authorList>
    </citation>
    <scope>NUCLEOTIDE SEQUENCE [LARGE SCALE GENOMIC DNA]</scope>
    <source>
        <strain evidence="1 2">CGMCC 1.7005</strain>
    </source>
</reference>
<dbReference type="OrthoDB" id="9807855at2"/>
<protein>
    <recommendedName>
        <fullName evidence="3">DUF3820 family protein</fullName>
    </recommendedName>
</protein>
<sequence length="73" mass="8610">MLADNRAELIKLANMKMPFGKYQGRFLVDLPEPYLVWYRNKGFPKGKLGEQLQIMYDIKVNGLEDLIRPLVRR</sequence>
<evidence type="ECO:0000313" key="1">
    <source>
        <dbReference type="EMBL" id="SFT44281.1"/>
    </source>
</evidence>
<dbReference type="Pfam" id="PF12843">
    <property type="entry name" value="QSregVF_b"/>
    <property type="match status" value="1"/>
</dbReference>
<keyword evidence="2" id="KW-1185">Reference proteome</keyword>
<name>A0A1I6Y230_9FLAO</name>
<organism evidence="1 2">
    <name type="scientific">Lishizhenia tianjinensis</name>
    <dbReference type="NCBI Taxonomy" id="477690"/>
    <lineage>
        <taxon>Bacteria</taxon>
        <taxon>Pseudomonadati</taxon>
        <taxon>Bacteroidota</taxon>
        <taxon>Flavobacteriia</taxon>
        <taxon>Flavobacteriales</taxon>
        <taxon>Crocinitomicaceae</taxon>
        <taxon>Lishizhenia</taxon>
    </lineage>
</organism>
<dbReference type="AlphaFoldDB" id="A0A1I6Y230"/>
<accession>A0A1I6Y230</accession>
<evidence type="ECO:0000313" key="2">
    <source>
        <dbReference type="Proteomes" id="UP000236454"/>
    </source>
</evidence>
<evidence type="ECO:0008006" key="3">
    <source>
        <dbReference type="Google" id="ProtNLM"/>
    </source>
</evidence>
<gene>
    <name evidence="1" type="ORF">SAMN05216474_0595</name>
</gene>
<dbReference type="InterPro" id="IPR024530">
    <property type="entry name" value="QSregVF_b"/>
</dbReference>
<dbReference type="STRING" id="477690.SAMN05216474_0595"/>
<dbReference type="RefSeq" id="WP_090246148.1">
    <property type="nucleotide sequence ID" value="NZ_FPAS01000001.1"/>
</dbReference>
<dbReference type="Proteomes" id="UP000236454">
    <property type="component" value="Unassembled WGS sequence"/>
</dbReference>
<proteinExistence type="predicted"/>
<dbReference type="EMBL" id="FPAS01000001">
    <property type="protein sequence ID" value="SFT44281.1"/>
    <property type="molecule type" value="Genomic_DNA"/>
</dbReference>